<dbReference type="PROSITE" id="PS50922">
    <property type="entry name" value="TLC"/>
    <property type="match status" value="1"/>
</dbReference>
<reference evidence="9 10" key="1">
    <citation type="journal article" date="2004" name="Nature">
        <title>Genome evolution in yeasts.</title>
        <authorList>
            <consortium name="Genolevures"/>
            <person name="Dujon B."/>
            <person name="Sherman D."/>
            <person name="Fischer G."/>
            <person name="Durrens P."/>
            <person name="Casaregola S."/>
            <person name="Lafontaine I."/>
            <person name="de Montigny J."/>
            <person name="Marck C."/>
            <person name="Neuveglise C."/>
            <person name="Talla E."/>
            <person name="Goffard N."/>
            <person name="Frangeul L."/>
            <person name="Aigle M."/>
            <person name="Anthouard V."/>
            <person name="Babour A."/>
            <person name="Barbe V."/>
            <person name="Barnay S."/>
            <person name="Blanchin S."/>
            <person name="Beckerich J.M."/>
            <person name="Beyne E."/>
            <person name="Bleykasten C."/>
            <person name="Boisrame A."/>
            <person name="Boyer J."/>
            <person name="Cattolico L."/>
            <person name="Confanioleri F."/>
            <person name="de Daruvar A."/>
            <person name="Despons L."/>
            <person name="Fabre E."/>
            <person name="Fairhead C."/>
            <person name="Ferry-Dumazet H."/>
            <person name="Groppi A."/>
            <person name="Hantraye F."/>
            <person name="Hennequin C."/>
            <person name="Jauniaux N."/>
            <person name="Joyet P."/>
            <person name="Kachouri R."/>
            <person name="Kerrest A."/>
            <person name="Koszul R."/>
            <person name="Lemaire M."/>
            <person name="Lesur I."/>
            <person name="Ma L."/>
            <person name="Muller H."/>
            <person name="Nicaud J.M."/>
            <person name="Nikolski M."/>
            <person name="Oztas S."/>
            <person name="Ozier-Kalogeropoulos O."/>
            <person name="Pellenz S."/>
            <person name="Potier S."/>
            <person name="Richard G.F."/>
            <person name="Straub M.L."/>
            <person name="Suleau A."/>
            <person name="Swennene D."/>
            <person name="Tekaia F."/>
            <person name="Wesolowski-Louvel M."/>
            <person name="Westhof E."/>
            <person name="Wirth B."/>
            <person name="Zeniou-Meyer M."/>
            <person name="Zivanovic I."/>
            <person name="Bolotin-Fukuhara M."/>
            <person name="Thierry A."/>
            <person name="Bouchier C."/>
            <person name="Caudron B."/>
            <person name="Scarpelli C."/>
            <person name="Gaillardin C."/>
            <person name="Weissenbach J."/>
            <person name="Wincker P."/>
            <person name="Souciet J.L."/>
        </authorList>
    </citation>
    <scope>NUCLEOTIDE SEQUENCE [LARGE SCALE GENOMIC DNA]</scope>
    <source>
        <strain evidence="10">ATCC 2001 / BCRC 20586 / JCM 3761 / NBRC 0622 / NRRL Y-65 / CBS 138</strain>
    </source>
</reference>
<dbReference type="GO" id="GO:0016020">
    <property type="term" value="C:membrane"/>
    <property type="evidence" value="ECO:0007669"/>
    <property type="project" value="UniProtKB-SubCell"/>
</dbReference>
<dbReference type="InterPro" id="IPR006634">
    <property type="entry name" value="TLC-dom"/>
</dbReference>
<dbReference type="eggNOG" id="KOG4561">
    <property type="taxonomic scope" value="Eukaryota"/>
</dbReference>
<dbReference type="InParanoid" id="Q6FXP3"/>
<keyword evidence="3 6" id="KW-1133">Transmembrane helix</keyword>
<dbReference type="FunCoup" id="Q6FXP3">
    <property type="interactions" value="88"/>
</dbReference>
<feature type="transmembrane region" description="Helical" evidence="6">
    <location>
        <begin position="137"/>
        <end position="154"/>
    </location>
</feature>
<dbReference type="EMBL" id="CR380948">
    <property type="protein sequence ID" value="CAG58052.1"/>
    <property type="molecule type" value="Genomic_DNA"/>
</dbReference>
<evidence type="ECO:0000256" key="3">
    <source>
        <dbReference type="ARBA" id="ARBA00022989"/>
    </source>
</evidence>
<dbReference type="InterPro" id="IPR050846">
    <property type="entry name" value="TLCD"/>
</dbReference>
<gene>
    <name evidence="8 9" type="ordered locus">CAGL0B04191g</name>
</gene>
<dbReference type="OMA" id="AIGYFLW"/>
<evidence type="ECO:0000313" key="10">
    <source>
        <dbReference type="Proteomes" id="UP000002428"/>
    </source>
</evidence>
<evidence type="ECO:0000313" key="9">
    <source>
        <dbReference type="EMBL" id="CAG58052.1"/>
    </source>
</evidence>
<dbReference type="PANTHER" id="PTHR13439">
    <property type="entry name" value="CT120 PROTEIN"/>
    <property type="match status" value="1"/>
</dbReference>
<keyword evidence="2 5" id="KW-0812">Transmembrane</keyword>
<feature type="transmembrane region" description="Helical" evidence="6">
    <location>
        <begin position="44"/>
        <end position="63"/>
    </location>
</feature>
<feature type="transmembrane region" description="Helical" evidence="6">
    <location>
        <begin position="91"/>
        <end position="112"/>
    </location>
</feature>
<dbReference type="GO" id="GO:0055088">
    <property type="term" value="P:lipid homeostasis"/>
    <property type="evidence" value="ECO:0007669"/>
    <property type="project" value="TreeGrafter"/>
</dbReference>
<organism evidence="9 10">
    <name type="scientific">Candida glabrata (strain ATCC 2001 / BCRC 20586 / JCM 3761 / NBRC 0622 / NRRL Y-65 / CBS 138)</name>
    <name type="common">Yeast</name>
    <name type="synonym">Nakaseomyces glabratus</name>
    <dbReference type="NCBI Taxonomy" id="284593"/>
    <lineage>
        <taxon>Eukaryota</taxon>
        <taxon>Fungi</taxon>
        <taxon>Dikarya</taxon>
        <taxon>Ascomycota</taxon>
        <taxon>Saccharomycotina</taxon>
        <taxon>Saccharomycetes</taxon>
        <taxon>Saccharomycetales</taxon>
        <taxon>Saccharomycetaceae</taxon>
        <taxon>Nakaseomyces</taxon>
    </lineage>
</organism>
<feature type="transmembrane region" description="Helical" evidence="6">
    <location>
        <begin position="216"/>
        <end position="239"/>
    </location>
</feature>
<feature type="transmembrane region" description="Helical" evidence="6">
    <location>
        <begin position="186"/>
        <end position="204"/>
    </location>
</feature>
<evidence type="ECO:0000259" key="7">
    <source>
        <dbReference type="PROSITE" id="PS50922"/>
    </source>
</evidence>
<dbReference type="GO" id="GO:0036152">
    <property type="term" value="P:phosphatidylethanolamine acyl-chain remodeling"/>
    <property type="evidence" value="ECO:0007669"/>
    <property type="project" value="EnsemblFungi"/>
</dbReference>
<accession>Q6FXP3</accession>
<evidence type="ECO:0000256" key="1">
    <source>
        <dbReference type="ARBA" id="ARBA00004141"/>
    </source>
</evidence>
<dbReference type="GO" id="GO:0071618">
    <property type="term" value="F:lysophosphatidylethanolamine acyltransferase activity"/>
    <property type="evidence" value="ECO:0007669"/>
    <property type="project" value="EnsemblFungi"/>
</dbReference>
<sequence length="297" mass="34395">MDLKDFLVGYLDIPSPTIFDAKVIPFLRDYNIVKSEAILSNLHSIIYVALGYQMWFLATRWLLFPPLTKWRLSHSKVPNDEKKAKKLNIEAAIHFVSFLQTLVVVYLSLIFLCDGDKTSNYDTVNARIFGRSRDTEIITVYAIGYFVWDVYISVLHSTLPFVLHGIISTVVFTIGLKPYIQYYAPVFLMFELSNPFLNLRWFGLKYLPTENRVCSIALLINNLLLLIFFFSARIAWGWYQIGKLTWDFYTVHTDPRFLWLDSSIIVGGNLVLDVLNAIWFGTMLSVAFNVITKRKKD</sequence>
<dbReference type="VEuPathDB" id="FungiDB:CAGL0B04191g"/>
<dbReference type="Pfam" id="PF03798">
    <property type="entry name" value="TRAM_LAG1_CLN8"/>
    <property type="match status" value="1"/>
</dbReference>
<feature type="domain" description="TLC" evidence="7">
    <location>
        <begin position="86"/>
        <end position="292"/>
    </location>
</feature>
<evidence type="ECO:0000256" key="6">
    <source>
        <dbReference type="SAM" id="Phobius"/>
    </source>
</evidence>
<name>Q6FXP3_CANGA</name>
<dbReference type="Proteomes" id="UP000002428">
    <property type="component" value="Chromosome B"/>
</dbReference>
<protein>
    <recommendedName>
        <fullName evidence="7">TLC domain-containing protein</fullName>
    </recommendedName>
</protein>
<dbReference type="KEGG" id="cgr:2886652"/>
<dbReference type="HOGENOM" id="CLU_034597_0_1_1"/>
<proteinExistence type="predicted"/>
<dbReference type="GO" id="GO:0005783">
    <property type="term" value="C:endoplasmic reticulum"/>
    <property type="evidence" value="ECO:0007669"/>
    <property type="project" value="TreeGrafter"/>
</dbReference>
<keyword evidence="10" id="KW-1185">Reference proteome</keyword>
<evidence type="ECO:0000313" key="8">
    <source>
        <dbReference type="CGD" id="CAL0127728"/>
    </source>
</evidence>
<comment type="subcellular location">
    <subcellularLocation>
        <location evidence="1">Membrane</location>
        <topology evidence="1">Multi-pass membrane protein</topology>
    </subcellularLocation>
</comment>
<dbReference type="STRING" id="284593.Q6FXP3"/>
<dbReference type="CGD" id="CAL0127728">
    <property type="gene designation" value="CAGL0B04191g"/>
</dbReference>
<dbReference type="SMART" id="SM00724">
    <property type="entry name" value="TLC"/>
    <property type="match status" value="1"/>
</dbReference>
<keyword evidence="4 5" id="KW-0472">Membrane</keyword>
<evidence type="ECO:0000256" key="4">
    <source>
        <dbReference type="ARBA" id="ARBA00023136"/>
    </source>
</evidence>
<dbReference type="AlphaFoldDB" id="Q6FXP3"/>
<feature type="transmembrane region" description="Helical" evidence="6">
    <location>
        <begin position="264"/>
        <end position="291"/>
    </location>
</feature>
<dbReference type="PANTHER" id="PTHR13439:SF6">
    <property type="entry name" value="AAR085WP"/>
    <property type="match status" value="1"/>
</dbReference>
<evidence type="ECO:0000256" key="5">
    <source>
        <dbReference type="PROSITE-ProRule" id="PRU00205"/>
    </source>
</evidence>
<evidence type="ECO:0000256" key="2">
    <source>
        <dbReference type="ARBA" id="ARBA00022692"/>
    </source>
</evidence>